<comment type="catalytic activity">
    <reaction evidence="1 6">
        <text>epsilon-(gamma-L-glutamyl)-L-lysine = 5-oxo-L-proline + L-lysine</text>
        <dbReference type="Rhea" id="RHEA:16961"/>
        <dbReference type="ChEBI" id="CHEBI:32551"/>
        <dbReference type="ChEBI" id="CHEBI:58402"/>
        <dbReference type="ChEBI" id="CHEBI:133752"/>
        <dbReference type="EC" id="4.3.2.8"/>
    </reaction>
</comment>
<reference evidence="8" key="2">
    <citation type="submission" date="2025-08" db="UniProtKB">
        <authorList>
            <consortium name="Ensembl"/>
        </authorList>
    </citation>
    <scope>IDENTIFICATION</scope>
</reference>
<evidence type="ECO:0000256" key="6">
    <source>
        <dbReference type="RuleBase" id="RU367036"/>
    </source>
</evidence>
<organism evidence="8 9">
    <name type="scientific">Bos mutus grunniens</name>
    <name type="common">Wild yak</name>
    <name type="synonym">Bos grunniens</name>
    <dbReference type="NCBI Taxonomy" id="30521"/>
    <lineage>
        <taxon>Eukaryota</taxon>
        <taxon>Metazoa</taxon>
        <taxon>Chordata</taxon>
        <taxon>Craniata</taxon>
        <taxon>Vertebrata</taxon>
        <taxon>Euteleostomi</taxon>
        <taxon>Mammalia</taxon>
        <taxon>Eutheria</taxon>
        <taxon>Laurasiatheria</taxon>
        <taxon>Artiodactyla</taxon>
        <taxon>Ruminantia</taxon>
        <taxon>Pecora</taxon>
        <taxon>Bovidae</taxon>
        <taxon>Bovinae</taxon>
        <taxon>Bos</taxon>
    </lineage>
</organism>
<dbReference type="AlphaFoldDB" id="A0A8B9YK53"/>
<dbReference type="Pfam" id="PF06094">
    <property type="entry name" value="GGACT"/>
    <property type="match status" value="1"/>
</dbReference>
<dbReference type="PANTHER" id="PTHR12510:SF4">
    <property type="entry name" value="GAMMA-GLUTAMYLAMINECYCLOTRANSFERASE"/>
    <property type="match status" value="1"/>
</dbReference>
<evidence type="ECO:0000256" key="1">
    <source>
        <dbReference type="ARBA" id="ARBA00001684"/>
    </source>
</evidence>
<dbReference type="Proteomes" id="UP000694520">
    <property type="component" value="Chromosome 15"/>
</dbReference>
<evidence type="ECO:0000256" key="3">
    <source>
        <dbReference type="ARBA" id="ARBA00023239"/>
    </source>
</evidence>
<dbReference type="GO" id="GO:0005829">
    <property type="term" value="C:cytosol"/>
    <property type="evidence" value="ECO:0007669"/>
    <property type="project" value="TreeGrafter"/>
</dbReference>
<dbReference type="Ensembl" id="ENSBGRT00000044001.1">
    <property type="protein sequence ID" value="ENSBGRP00000037988.1"/>
    <property type="gene ID" value="ENSBGRG00000023824.1"/>
</dbReference>
<accession>A0A8B9YK53</accession>
<evidence type="ECO:0000259" key="7">
    <source>
        <dbReference type="Pfam" id="PF06094"/>
    </source>
</evidence>
<dbReference type="GeneTree" id="ENSGT00390000010543"/>
<dbReference type="SUPFAM" id="SSF110857">
    <property type="entry name" value="Gamma-glutamyl cyclotransferase-like"/>
    <property type="match status" value="1"/>
</dbReference>
<proteinExistence type="inferred from homology"/>
<dbReference type="InterPro" id="IPR039126">
    <property type="entry name" value="GGACT"/>
</dbReference>
<dbReference type="GO" id="GO:0061929">
    <property type="term" value="F:gamma-glutamylaminecyclotransferase activity"/>
    <property type="evidence" value="ECO:0007669"/>
    <property type="project" value="UniProtKB-UniRule"/>
</dbReference>
<name>A0A8B9YK53_BOSMU</name>
<comment type="similarity">
    <text evidence="2 6">Belongs to the gamma-glutamylcyclotransferase family.</text>
</comment>
<dbReference type="CDD" id="cd06661">
    <property type="entry name" value="GGCT_like"/>
    <property type="match status" value="1"/>
</dbReference>
<dbReference type="InterPro" id="IPR036568">
    <property type="entry name" value="GGCT-like_sf"/>
</dbReference>
<comment type="function">
    <text evidence="4">Contributes to degradation of proteins cross-linked by transglutaminases by degrading the cross-link between a lysine and a glutamic acid residue. Catalyzes the formation of 5-oxo-L-proline from L-gamma-glutamyl-L-epsilon-lysine. Inactive with L-gamma-glutamyl-alpha-amino acid substrates such as L-gamma-glutamyl-L-alpha-cysteine and L-gamma-glutamyl-L-alpha-alanine.</text>
</comment>
<evidence type="ECO:0000313" key="9">
    <source>
        <dbReference type="Proteomes" id="UP000694520"/>
    </source>
</evidence>
<evidence type="ECO:0000256" key="4">
    <source>
        <dbReference type="ARBA" id="ARBA00059877"/>
    </source>
</evidence>
<evidence type="ECO:0000313" key="8">
    <source>
        <dbReference type="Ensembl" id="ENSBGRP00000037988.1"/>
    </source>
</evidence>
<dbReference type="InterPro" id="IPR009288">
    <property type="entry name" value="AIG2-like_dom"/>
</dbReference>
<dbReference type="Gene3D" id="3.10.490.10">
    <property type="entry name" value="Gamma-glutamyl cyclotransferase-like"/>
    <property type="match status" value="1"/>
</dbReference>
<feature type="active site" description="Proton acceptor" evidence="5">
    <location>
        <position position="213"/>
    </location>
</feature>
<reference evidence="8" key="1">
    <citation type="submission" date="2019-05" db="EMBL/GenBank/DDBJ databases">
        <authorList>
            <person name="Zhang S."/>
            <person name="Liu J."/>
        </authorList>
    </citation>
    <scope>NUCLEOTIDE SEQUENCE [LARGE SCALE GENOMIC DNA]</scope>
</reference>
<evidence type="ECO:0000256" key="5">
    <source>
        <dbReference type="PIRSR" id="PIRSR639126-1"/>
    </source>
</evidence>
<dbReference type="InterPro" id="IPR013024">
    <property type="entry name" value="GGCT-like"/>
</dbReference>
<comment type="function">
    <text evidence="6">Catalyzes the formation of 5-oxo-L-proline from L-gamma-glutamyl-L-epsilon-lysine.</text>
</comment>
<protein>
    <recommendedName>
        <fullName evidence="6">Gamma-glutamylaminecyclotransferase</fullName>
        <ecNumber evidence="6">4.3.2.8</ecNumber>
    </recommendedName>
</protein>
<dbReference type="FunFam" id="3.10.490.10:FF:000008">
    <property type="entry name" value="Gamma-glutamylaminecyclotransferase A"/>
    <property type="match status" value="1"/>
</dbReference>
<sequence>MWRSVFLLKRAKEDHLEIVSKSHSSGVSITREERPRVSEEPSVARQALNWVRNGSNKARGTRLFLKAVCCSKHNQKAEATVLSPRPASLTLGALKKEGTLRGVVNVMPGPECKWSTTETGAPCGTDDSSGRLAPVFVYGTLKTGQPNHRVLLDGAHGRAAFRGRARTLEPYPLVIAGEHNIPRLLNLPGRGHRVFGEVYEVDERMLRFLDEFESCPDMYQRTRLHVALEGARVPLECFVYTTATYPPEWVHLPYLDDYDSQGKHGLRYNPRENR</sequence>
<evidence type="ECO:0000256" key="2">
    <source>
        <dbReference type="ARBA" id="ARBA00008861"/>
    </source>
</evidence>
<reference evidence="8" key="3">
    <citation type="submission" date="2025-09" db="UniProtKB">
        <authorList>
            <consortium name="Ensembl"/>
        </authorList>
    </citation>
    <scope>IDENTIFICATION</scope>
</reference>
<dbReference type="EC" id="4.3.2.8" evidence="6"/>
<keyword evidence="9" id="KW-1185">Reference proteome</keyword>
<dbReference type="PANTHER" id="PTHR12510">
    <property type="entry name" value="TROPONIN C-AKIN-1 PROTEIN"/>
    <property type="match status" value="1"/>
</dbReference>
<keyword evidence="3 6" id="KW-0456">Lyase</keyword>
<feature type="domain" description="Gamma-glutamylcyclotransferase AIG2-like" evidence="7">
    <location>
        <begin position="135"/>
        <end position="253"/>
    </location>
</feature>
<dbReference type="GO" id="GO:0042219">
    <property type="term" value="P:modified amino acid catabolic process"/>
    <property type="evidence" value="ECO:0007669"/>
    <property type="project" value="UniProtKB-UniRule"/>
</dbReference>